<dbReference type="OrthoDB" id="5593063at2759"/>
<comment type="similarity">
    <text evidence="3">Belongs to the PPP phosphatase family. PP-2B subfamily.</text>
</comment>
<evidence type="ECO:0000256" key="2">
    <source>
        <dbReference type="ARBA" id="ARBA00001965"/>
    </source>
</evidence>
<protein>
    <recommendedName>
        <fullName evidence="13">Serine/threonine-protein phosphatase</fullName>
        <ecNumber evidence="13">3.1.3.16</ecNumber>
    </recommendedName>
</protein>
<keyword evidence="9" id="KW-0904">Protein phosphatase</keyword>
<evidence type="ECO:0000256" key="7">
    <source>
        <dbReference type="ARBA" id="ARBA00022833"/>
    </source>
</evidence>
<keyword evidence="5" id="KW-0479">Metal-binding</keyword>
<dbReference type="InterPro" id="IPR041751">
    <property type="entry name" value="MPP_PP2B"/>
</dbReference>
<comment type="cofactor">
    <cofactor evidence="1">
        <name>Zn(2+)</name>
        <dbReference type="ChEBI" id="CHEBI:29105"/>
    </cofactor>
</comment>
<name>A0A0J9XD65_GEOCN</name>
<evidence type="ECO:0000256" key="13">
    <source>
        <dbReference type="RuleBase" id="RU004273"/>
    </source>
</evidence>
<evidence type="ECO:0000256" key="11">
    <source>
        <dbReference type="ARBA" id="ARBA00047761"/>
    </source>
</evidence>
<comment type="catalytic activity">
    <reaction evidence="11">
        <text>O-phospho-L-seryl-[protein] + H2O = L-seryl-[protein] + phosphate</text>
        <dbReference type="Rhea" id="RHEA:20629"/>
        <dbReference type="Rhea" id="RHEA-COMP:9863"/>
        <dbReference type="Rhea" id="RHEA-COMP:11604"/>
        <dbReference type="ChEBI" id="CHEBI:15377"/>
        <dbReference type="ChEBI" id="CHEBI:29999"/>
        <dbReference type="ChEBI" id="CHEBI:43474"/>
        <dbReference type="ChEBI" id="CHEBI:83421"/>
        <dbReference type="EC" id="3.1.3.16"/>
    </reaction>
</comment>
<dbReference type="STRING" id="1173061.A0A0J9XD65"/>
<evidence type="ECO:0000256" key="3">
    <source>
        <dbReference type="ARBA" id="ARBA00009905"/>
    </source>
</evidence>
<dbReference type="AlphaFoldDB" id="A0A0J9XD65"/>
<gene>
    <name evidence="15" type="ORF">BN980_GECA10s01462g</name>
</gene>
<dbReference type="Proteomes" id="UP000242525">
    <property type="component" value="Unassembled WGS sequence"/>
</dbReference>
<dbReference type="InterPro" id="IPR004843">
    <property type="entry name" value="Calcineurin-like_PHP"/>
</dbReference>
<evidence type="ECO:0000256" key="4">
    <source>
        <dbReference type="ARBA" id="ARBA00011112"/>
    </source>
</evidence>
<evidence type="ECO:0000259" key="14">
    <source>
        <dbReference type="PROSITE" id="PS00125"/>
    </source>
</evidence>
<evidence type="ECO:0000256" key="10">
    <source>
        <dbReference type="ARBA" id="ARBA00023004"/>
    </source>
</evidence>
<evidence type="ECO:0000313" key="16">
    <source>
        <dbReference type="Proteomes" id="UP000242525"/>
    </source>
</evidence>
<comment type="cofactor">
    <cofactor evidence="2">
        <name>Fe(3+)</name>
        <dbReference type="ChEBI" id="CHEBI:29034"/>
    </cofactor>
</comment>
<keyword evidence="7" id="KW-0862">Zinc</keyword>
<feature type="domain" description="Serine/threonine specific protein phosphatases" evidence="14">
    <location>
        <begin position="180"/>
        <end position="185"/>
    </location>
</feature>
<dbReference type="SMART" id="SM00156">
    <property type="entry name" value="PP2Ac"/>
    <property type="match status" value="1"/>
</dbReference>
<dbReference type="GO" id="GO:0005516">
    <property type="term" value="F:calmodulin binding"/>
    <property type="evidence" value="ECO:0007669"/>
    <property type="project" value="UniProtKB-KW"/>
</dbReference>
<evidence type="ECO:0000256" key="12">
    <source>
        <dbReference type="ARBA" id="ARBA00048336"/>
    </source>
</evidence>
<keyword evidence="16" id="KW-1185">Reference proteome</keyword>
<evidence type="ECO:0000256" key="9">
    <source>
        <dbReference type="ARBA" id="ARBA00022912"/>
    </source>
</evidence>
<dbReference type="GO" id="GO:0033192">
    <property type="term" value="F:calmodulin-dependent protein phosphatase activity"/>
    <property type="evidence" value="ECO:0007669"/>
    <property type="project" value="InterPro"/>
</dbReference>
<dbReference type="PANTHER" id="PTHR45673">
    <property type="entry name" value="SERINE/THREONINE-PROTEIN PHOSPHATASE 2B CATALYTIC SUBUNIT 1-RELATED"/>
    <property type="match status" value="1"/>
</dbReference>
<dbReference type="InterPro" id="IPR029052">
    <property type="entry name" value="Metallo-depent_PP-like"/>
</dbReference>
<evidence type="ECO:0000256" key="6">
    <source>
        <dbReference type="ARBA" id="ARBA00022801"/>
    </source>
</evidence>
<comment type="caution">
    <text evidence="15">The sequence shown here is derived from an EMBL/GenBank/DDBJ whole genome shotgun (WGS) entry which is preliminary data.</text>
</comment>
<dbReference type="GO" id="GO:0097720">
    <property type="term" value="P:calcineurin-mediated signaling"/>
    <property type="evidence" value="ECO:0007669"/>
    <property type="project" value="InterPro"/>
</dbReference>
<keyword evidence="8" id="KW-0112">Calmodulin-binding</keyword>
<dbReference type="Pfam" id="PF00149">
    <property type="entry name" value="Metallophos"/>
    <property type="match status" value="1"/>
</dbReference>
<accession>A0A0J9XD65</accession>
<evidence type="ECO:0000256" key="1">
    <source>
        <dbReference type="ARBA" id="ARBA00001947"/>
    </source>
</evidence>
<dbReference type="InterPro" id="IPR043360">
    <property type="entry name" value="PP2B"/>
</dbReference>
<dbReference type="GO" id="GO:0046872">
    <property type="term" value="F:metal ion binding"/>
    <property type="evidence" value="ECO:0007669"/>
    <property type="project" value="UniProtKB-KW"/>
</dbReference>
<organism evidence="15 16">
    <name type="scientific">Geotrichum candidum</name>
    <name type="common">Oospora lactis</name>
    <name type="synonym">Dipodascus geotrichum</name>
    <dbReference type="NCBI Taxonomy" id="1173061"/>
    <lineage>
        <taxon>Eukaryota</taxon>
        <taxon>Fungi</taxon>
        <taxon>Dikarya</taxon>
        <taxon>Ascomycota</taxon>
        <taxon>Saccharomycotina</taxon>
        <taxon>Dipodascomycetes</taxon>
        <taxon>Dipodascales</taxon>
        <taxon>Dipodascaceae</taxon>
        <taxon>Geotrichum</taxon>
    </lineage>
</organism>
<comment type="subunit">
    <text evidence="4">Composed of two components (A and B), the A component is the catalytic subunit and the B component confers calcium sensitivity.</text>
</comment>
<dbReference type="CDD" id="cd07416">
    <property type="entry name" value="MPP_PP2B"/>
    <property type="match status" value="1"/>
</dbReference>
<dbReference type="PROSITE" id="PS00125">
    <property type="entry name" value="SER_THR_PHOSPHATASE"/>
    <property type="match status" value="1"/>
</dbReference>
<dbReference type="SUPFAM" id="SSF56300">
    <property type="entry name" value="Metallo-dependent phosphatases"/>
    <property type="match status" value="1"/>
</dbReference>
<keyword evidence="10" id="KW-0408">Iron</keyword>
<evidence type="ECO:0000256" key="5">
    <source>
        <dbReference type="ARBA" id="ARBA00022723"/>
    </source>
</evidence>
<dbReference type="EMBL" id="CCBN010000010">
    <property type="protein sequence ID" value="CDO55200.1"/>
    <property type="molecule type" value="Genomic_DNA"/>
</dbReference>
<proteinExistence type="inferred from homology"/>
<comment type="catalytic activity">
    <reaction evidence="12 13">
        <text>O-phospho-L-threonyl-[protein] + H2O = L-threonyl-[protein] + phosphate</text>
        <dbReference type="Rhea" id="RHEA:47004"/>
        <dbReference type="Rhea" id="RHEA-COMP:11060"/>
        <dbReference type="Rhea" id="RHEA-COMP:11605"/>
        <dbReference type="ChEBI" id="CHEBI:15377"/>
        <dbReference type="ChEBI" id="CHEBI:30013"/>
        <dbReference type="ChEBI" id="CHEBI:43474"/>
        <dbReference type="ChEBI" id="CHEBI:61977"/>
        <dbReference type="EC" id="3.1.3.16"/>
    </reaction>
</comment>
<dbReference type="Gene3D" id="3.60.21.10">
    <property type="match status" value="1"/>
</dbReference>
<dbReference type="InterPro" id="IPR006186">
    <property type="entry name" value="Ser/Thr-sp_prot-phosphatase"/>
</dbReference>
<dbReference type="PRINTS" id="PR00114">
    <property type="entry name" value="STPHPHTASE"/>
</dbReference>
<evidence type="ECO:0000313" key="15">
    <source>
        <dbReference type="EMBL" id="CDO55200.1"/>
    </source>
</evidence>
<keyword evidence="6 13" id="KW-0378">Hydrolase</keyword>
<evidence type="ECO:0000256" key="8">
    <source>
        <dbReference type="ARBA" id="ARBA00022860"/>
    </source>
</evidence>
<sequence>MSDDIATTNSLKLENAIRAFQQRKPVPKVDLTMHTLEDGTQVSTVERVVKTVRAPAWRKPTDEQFFDKNDPTKPDLEFLKEHLYCEGRLTDEQALYIIETGTKILREEPTLLDVDAPVTVCGDVHGQYYDLMKLFEVGGSPSTTRYLFMGDYVDRGYFSIECVLYLWALKIWYPNSVFLLRGNHECRHLTDYFTFKLECKHKYNLNIYDACMESFCALPLAAIMNKQFLCVHGGISPELRTLDDLRTLNRFREPPTHGLMCDLLWADPIEDFGRERTTELFVNNHTRGCSYYYTYAAACEFLERNNLLSIIRAHEAQDAGYRTYRKTKTTGFPSVMTIFSAPNYLDAYNNKAAVLKYENNVMNIRQFNHTPHPYWLPNFMDVFTWSLPFVGEKITDMLIAILNVCTKEELEEETVLPDDGFEYNSNNIAPPHALGGAQGRGSSSTGPILSPQLMAAAAAVPGPVDDTPEARRNAMKNKILAIGRMSRMFQLLRQEAESVNELKAFSGGKLPSGTLLLGSEGIKNAITSFEEARRVDLINESLPPTHDQVLEQEEKNRQHRVEKVINEVNQDEKIQRLARRLSRG</sequence>
<dbReference type="EC" id="3.1.3.16" evidence="13"/>
<reference evidence="15" key="1">
    <citation type="submission" date="2014-03" db="EMBL/GenBank/DDBJ databases">
        <authorList>
            <person name="Casaregola S."/>
        </authorList>
    </citation>
    <scope>NUCLEOTIDE SEQUENCE [LARGE SCALE GENOMIC DNA]</scope>
    <source>
        <strain evidence="15">CLIB 918</strain>
    </source>
</reference>